<dbReference type="RefSeq" id="WP_162361516.1">
    <property type="nucleotide sequence ID" value="NZ_CP047591.1"/>
</dbReference>
<evidence type="ECO:0008006" key="3">
    <source>
        <dbReference type="Google" id="ProtNLM"/>
    </source>
</evidence>
<proteinExistence type="predicted"/>
<dbReference type="KEGG" id="amic:Ami3637_04490"/>
<evidence type="ECO:0000313" key="2">
    <source>
        <dbReference type="Proteomes" id="UP000463883"/>
    </source>
</evidence>
<protein>
    <recommendedName>
        <fullName evidence="3">Phospholipase D-like domain-containing protein</fullName>
    </recommendedName>
</protein>
<organism evidence="1 2">
    <name type="scientific">Aminipila terrae</name>
    <dbReference type="NCBI Taxonomy" id="2697030"/>
    <lineage>
        <taxon>Bacteria</taxon>
        <taxon>Bacillati</taxon>
        <taxon>Bacillota</taxon>
        <taxon>Clostridia</taxon>
        <taxon>Peptostreptococcales</taxon>
        <taxon>Anaerovoracaceae</taxon>
        <taxon>Aminipila</taxon>
    </lineage>
</organism>
<name>A0A6P1MCK0_9FIRM</name>
<accession>A0A6P1MCK0</accession>
<dbReference type="Gene3D" id="3.30.870.10">
    <property type="entry name" value="Endonuclease Chain A"/>
    <property type="match status" value="1"/>
</dbReference>
<dbReference type="CDD" id="cd09117">
    <property type="entry name" value="PLDc_Bfil_DEXD_like"/>
    <property type="match status" value="1"/>
</dbReference>
<reference evidence="1 2" key="1">
    <citation type="submission" date="2020-01" db="EMBL/GenBank/DDBJ databases">
        <title>Genomic analysis of Aminipila sp. CBA3637.</title>
        <authorList>
            <person name="Kim Y.B."/>
            <person name="Roh S.W."/>
        </authorList>
    </citation>
    <scope>NUCLEOTIDE SEQUENCE [LARGE SCALE GENOMIC DNA]</scope>
    <source>
        <strain evidence="1 2">CBA3637</strain>
    </source>
</reference>
<dbReference type="EMBL" id="CP047591">
    <property type="protein sequence ID" value="QHI71742.1"/>
    <property type="molecule type" value="Genomic_DNA"/>
</dbReference>
<gene>
    <name evidence="1" type="ORF">Ami3637_04490</name>
</gene>
<dbReference type="Proteomes" id="UP000463883">
    <property type="component" value="Chromosome"/>
</dbReference>
<keyword evidence="2" id="KW-1185">Reference proteome</keyword>
<dbReference type="AlphaFoldDB" id="A0A6P1MCK0"/>
<sequence length="353" mass="40706">MFYIQDPRCENGQLLNEALLEACENALYGAGTYAFVSADGIDLLMNNHTFENFMKRGLYHLIIGMDDITNIRTLAALQRYCGQFPNLRADAFIHHTTGSTFHPKYSWFKYEKGGALVLGSGNLTAKGLRRNTEAFVVQKLNEEEILSVEKKWYDWINCSKGCIKALQDPEVILKAGENMKEIAQDTKTGIWTDEQAVWRLDPDSEIFIWEMESQSYENTNPYKMKIDILTGNTFFGTEYCPDRKIIIRRVSSQGLIDNIESMNIHFTSDKIYQVELPFYQTEAKGNAFVIFARICARTFLYTLIQPEERGYRQLQKQLRNQQRNAEGLIAYRTNAGELKEKINSLAILQYLKK</sequence>
<evidence type="ECO:0000313" key="1">
    <source>
        <dbReference type="EMBL" id="QHI71742.1"/>
    </source>
</evidence>